<evidence type="ECO:0000256" key="2">
    <source>
        <dbReference type="SAM" id="SignalP"/>
    </source>
</evidence>
<evidence type="ECO:0000256" key="1">
    <source>
        <dbReference type="SAM" id="MobiDB-lite"/>
    </source>
</evidence>
<name>A0ABT0GM47_9GAMM</name>
<comment type="caution">
    <text evidence="3">The sequence shown here is derived from an EMBL/GenBank/DDBJ whole genome shotgun (WGS) entry which is preliminary data.</text>
</comment>
<reference evidence="3" key="1">
    <citation type="submission" date="2022-04" db="EMBL/GenBank/DDBJ databases">
        <title>Lysobacter sp. CAU 1642 isolated from sea sand.</title>
        <authorList>
            <person name="Kim W."/>
        </authorList>
    </citation>
    <scope>NUCLEOTIDE SEQUENCE</scope>
    <source>
        <strain evidence="3">CAU 1642</strain>
    </source>
</reference>
<evidence type="ECO:0000313" key="4">
    <source>
        <dbReference type="Proteomes" id="UP001431449"/>
    </source>
</evidence>
<dbReference type="RefSeq" id="WP_248211628.1">
    <property type="nucleotide sequence ID" value="NZ_JALNMH010000023.1"/>
</dbReference>
<organism evidence="3 4">
    <name type="scientific">Pseudomarimonas salicorniae</name>
    <dbReference type="NCBI Taxonomy" id="2933270"/>
    <lineage>
        <taxon>Bacteria</taxon>
        <taxon>Pseudomonadati</taxon>
        <taxon>Pseudomonadota</taxon>
        <taxon>Gammaproteobacteria</taxon>
        <taxon>Lysobacterales</taxon>
        <taxon>Lysobacteraceae</taxon>
        <taxon>Pseudomarimonas</taxon>
    </lineage>
</organism>
<evidence type="ECO:0008006" key="5">
    <source>
        <dbReference type="Google" id="ProtNLM"/>
    </source>
</evidence>
<proteinExistence type="predicted"/>
<feature type="signal peptide" evidence="2">
    <location>
        <begin position="1"/>
        <end position="21"/>
    </location>
</feature>
<feature type="chain" id="PRO_5047450132" description="Secreted protein" evidence="2">
    <location>
        <begin position="22"/>
        <end position="157"/>
    </location>
</feature>
<dbReference type="Proteomes" id="UP001431449">
    <property type="component" value="Unassembled WGS sequence"/>
</dbReference>
<evidence type="ECO:0000313" key="3">
    <source>
        <dbReference type="EMBL" id="MCK7595585.1"/>
    </source>
</evidence>
<keyword evidence="4" id="KW-1185">Reference proteome</keyword>
<dbReference type="EMBL" id="JALNMH010000023">
    <property type="protein sequence ID" value="MCK7595585.1"/>
    <property type="molecule type" value="Genomic_DNA"/>
</dbReference>
<keyword evidence="2" id="KW-0732">Signal</keyword>
<feature type="region of interest" description="Disordered" evidence="1">
    <location>
        <begin position="125"/>
        <end position="157"/>
    </location>
</feature>
<sequence>MPALRYPILLALLLGAANASAASRHKDVTFSPAGFSEQRGRLIESLNGKLYHEIGDEAKQEVLDALDRMSARLSGVSSIDQLSEPDKVAVFNDQELINTLLSDAAADSRLVCTREKTLGSNMRSNTCLTVAERRRRQEQSQEQMRRLQRPSALPAGN</sequence>
<feature type="compositionally biased region" description="Basic and acidic residues" evidence="1">
    <location>
        <begin position="131"/>
        <end position="145"/>
    </location>
</feature>
<protein>
    <recommendedName>
        <fullName evidence="5">Secreted protein</fullName>
    </recommendedName>
</protein>
<gene>
    <name evidence="3" type="ORF">M0G41_18210</name>
</gene>
<accession>A0ABT0GM47</accession>